<keyword evidence="5" id="KW-0812">Transmembrane</keyword>
<keyword evidence="7" id="KW-1133">Transmembrane helix</keyword>
<keyword evidence="12" id="KW-1185">Reference proteome</keyword>
<evidence type="ECO:0000256" key="8">
    <source>
        <dbReference type="ARBA" id="ARBA00023034"/>
    </source>
</evidence>
<evidence type="ECO:0000256" key="10">
    <source>
        <dbReference type="ARBA" id="ARBA00060399"/>
    </source>
</evidence>
<evidence type="ECO:0000256" key="1">
    <source>
        <dbReference type="ARBA" id="ARBA00004194"/>
    </source>
</evidence>
<evidence type="ECO:0000256" key="5">
    <source>
        <dbReference type="ARBA" id="ARBA00022692"/>
    </source>
</evidence>
<evidence type="ECO:0000256" key="2">
    <source>
        <dbReference type="ARBA" id="ARBA00009003"/>
    </source>
</evidence>
<evidence type="ECO:0000313" key="11">
    <source>
        <dbReference type="EMBL" id="KHJ34207.1"/>
    </source>
</evidence>
<evidence type="ECO:0000256" key="9">
    <source>
        <dbReference type="ARBA" id="ARBA00023136"/>
    </source>
</evidence>
<proteinExistence type="inferred from homology"/>
<dbReference type="STRING" id="52586.A0A0B1P690"/>
<dbReference type="GO" id="GO:0006487">
    <property type="term" value="P:protein N-linked glycosylation"/>
    <property type="evidence" value="ECO:0007669"/>
    <property type="project" value="TreeGrafter"/>
</dbReference>
<dbReference type="GO" id="GO:0000136">
    <property type="term" value="C:mannan polymerase complex"/>
    <property type="evidence" value="ECO:0007669"/>
    <property type="project" value="TreeGrafter"/>
</dbReference>
<keyword evidence="9" id="KW-0472">Membrane</keyword>
<evidence type="ECO:0000256" key="3">
    <source>
        <dbReference type="ARBA" id="ARBA00022676"/>
    </source>
</evidence>
<comment type="similarity">
    <text evidence="2">Belongs to the glycosyltransferase 32 family.</text>
</comment>
<dbReference type="Proteomes" id="UP000030854">
    <property type="component" value="Unassembled WGS sequence"/>
</dbReference>
<dbReference type="Pfam" id="PF04488">
    <property type="entry name" value="Gly_transf_sug"/>
    <property type="match status" value="1"/>
</dbReference>
<dbReference type="InterPro" id="IPR007577">
    <property type="entry name" value="GlycoTrfase_DXD_sugar-bd_CS"/>
</dbReference>
<comment type="caution">
    <text evidence="11">The sequence shown here is derived from an EMBL/GenBank/DDBJ whole genome shotgun (WGS) entry which is preliminary data.</text>
</comment>
<dbReference type="SUPFAM" id="SSF53448">
    <property type="entry name" value="Nucleotide-diphospho-sugar transferases"/>
    <property type="match status" value="1"/>
</dbReference>
<dbReference type="EMBL" id="JNVN01000991">
    <property type="protein sequence ID" value="KHJ34207.1"/>
    <property type="molecule type" value="Genomic_DNA"/>
</dbReference>
<dbReference type="PANTHER" id="PTHR31834">
    <property type="entry name" value="INITIATION-SPECIFIC ALPHA-1,6-MANNOSYLTRANSFERASE"/>
    <property type="match status" value="1"/>
</dbReference>
<dbReference type="GO" id="GO:0000009">
    <property type="term" value="F:alpha-1,6-mannosyltransferase activity"/>
    <property type="evidence" value="ECO:0007669"/>
    <property type="project" value="InterPro"/>
</dbReference>
<dbReference type="OMA" id="WIPENVS"/>
<protein>
    <submittedName>
        <fullName evidence="11">Putative initiation-specific alpha-mannosyltransferase</fullName>
    </submittedName>
</protein>
<dbReference type="Gene3D" id="3.90.550.20">
    <property type="match status" value="1"/>
</dbReference>
<dbReference type="HOGENOM" id="CLU_022381_5_1_1"/>
<evidence type="ECO:0000256" key="6">
    <source>
        <dbReference type="ARBA" id="ARBA00022968"/>
    </source>
</evidence>
<keyword evidence="3 11" id="KW-0328">Glycosyltransferase</keyword>
<evidence type="ECO:0000256" key="4">
    <source>
        <dbReference type="ARBA" id="ARBA00022679"/>
    </source>
</evidence>
<keyword evidence="4 11" id="KW-0808">Transferase</keyword>
<evidence type="ECO:0000313" key="12">
    <source>
        <dbReference type="Proteomes" id="UP000030854"/>
    </source>
</evidence>
<dbReference type="FunFam" id="3.90.550.20:FF:000002">
    <property type="entry name" value="Initiation-specific alpha-1,6-mannosyltransferase"/>
    <property type="match status" value="1"/>
</dbReference>
<organism evidence="11 12">
    <name type="scientific">Uncinula necator</name>
    <name type="common">Grape powdery mildew</name>
    <dbReference type="NCBI Taxonomy" id="52586"/>
    <lineage>
        <taxon>Eukaryota</taxon>
        <taxon>Fungi</taxon>
        <taxon>Dikarya</taxon>
        <taxon>Ascomycota</taxon>
        <taxon>Pezizomycotina</taxon>
        <taxon>Leotiomycetes</taxon>
        <taxon>Erysiphales</taxon>
        <taxon>Erysiphaceae</taxon>
        <taxon>Erysiphe</taxon>
    </lineage>
</organism>
<gene>
    <name evidence="11" type="ORF">EV44_g0012</name>
</gene>
<keyword evidence="6" id="KW-0735">Signal-anchor</keyword>
<name>A0A0B1P690_UNCNE</name>
<dbReference type="PANTHER" id="PTHR31834:SF1">
    <property type="entry name" value="INITIATION-SPECIFIC ALPHA-1,6-MANNOSYLTRANSFERASE"/>
    <property type="match status" value="1"/>
</dbReference>
<dbReference type="InterPro" id="IPR039367">
    <property type="entry name" value="Och1-like"/>
</dbReference>
<keyword evidence="8" id="KW-0333">Golgi apparatus</keyword>
<sequence>MLTFRRALLGATIFIITIYIIKFSHKPIYAASVDKSQHPLTDAPSSDGHVFVSEKSSQHPLIDLSHSSLREKLSYQYPYELEIRFPAYIWQTWKFTPASGEFKESYRPAEASWTELHPSFIHELITDQVAVHLIRHLYASIPEILDAYVSLPLPVLKADFFRYLILFARGGIYADIDTHVLKSAIDWLPETVPREAIGLIIGIGSDAGGGDWDTKHSRRLLFCQWTIQSKPGHPVLREIIARITENTLEKARNGSLSKFDVQEIPEFTGSVIWTDVIFSFFNDERYFNMTTSTGNITWKDFTGIKSAKKLGDVAVLPITSFSPGINQVGIDGYDDSLAFVRHEFAATWKPEQIQPKDAMKQGDNL</sequence>
<dbReference type="InterPro" id="IPR029044">
    <property type="entry name" value="Nucleotide-diphossugar_trans"/>
</dbReference>
<evidence type="ECO:0000256" key="7">
    <source>
        <dbReference type="ARBA" id="ARBA00022989"/>
    </source>
</evidence>
<reference evidence="11 12" key="1">
    <citation type="journal article" date="2014" name="BMC Genomics">
        <title>Adaptive genomic structural variation in the grape powdery mildew pathogen, Erysiphe necator.</title>
        <authorList>
            <person name="Jones L."/>
            <person name="Riaz S."/>
            <person name="Morales-Cruz A."/>
            <person name="Amrine K.C."/>
            <person name="McGuire B."/>
            <person name="Gubler W.D."/>
            <person name="Walker M.A."/>
            <person name="Cantu D."/>
        </authorList>
    </citation>
    <scope>NUCLEOTIDE SEQUENCE [LARGE SCALE GENOMIC DNA]</scope>
    <source>
        <strain evidence="12">c</strain>
    </source>
</reference>
<accession>A0A0B1P690</accession>
<comment type="subcellular location">
    <subcellularLocation>
        <location evidence="10">Endomembrane system</location>
        <topology evidence="10">Single-pass type II membrane protein</topology>
    </subcellularLocation>
    <subcellularLocation>
        <location evidence="1">Golgi apparatus membrane</location>
        <topology evidence="1">Single-pass membrane protein</topology>
    </subcellularLocation>
</comment>
<dbReference type="AlphaFoldDB" id="A0A0B1P690"/>